<evidence type="ECO:0000256" key="3">
    <source>
        <dbReference type="ARBA" id="ARBA00023004"/>
    </source>
</evidence>
<evidence type="ECO:0000313" key="6">
    <source>
        <dbReference type="EMBL" id="KAE8657268.1"/>
    </source>
</evidence>
<dbReference type="Proteomes" id="UP000436088">
    <property type="component" value="Unassembled WGS sequence"/>
</dbReference>
<evidence type="ECO:0000259" key="5">
    <source>
        <dbReference type="PROSITE" id="PS51471"/>
    </source>
</evidence>
<name>A0A6A2WFX5_HIBSY</name>
<dbReference type="InterPro" id="IPR027443">
    <property type="entry name" value="IPNS-like_sf"/>
</dbReference>
<evidence type="ECO:0000256" key="2">
    <source>
        <dbReference type="ARBA" id="ARBA00022723"/>
    </source>
</evidence>
<dbReference type="Pfam" id="PF14226">
    <property type="entry name" value="DIOX_N"/>
    <property type="match status" value="1"/>
</dbReference>
<dbReference type="InterPro" id="IPR044861">
    <property type="entry name" value="IPNS-like_FE2OG_OXY"/>
</dbReference>
<keyword evidence="4" id="KW-0560">Oxidoreductase</keyword>
<dbReference type="SUPFAM" id="SSF51197">
    <property type="entry name" value="Clavaminate synthase-like"/>
    <property type="match status" value="1"/>
</dbReference>
<keyword evidence="7" id="KW-1185">Reference proteome</keyword>
<dbReference type="GO" id="GO:0046872">
    <property type="term" value="F:metal ion binding"/>
    <property type="evidence" value="ECO:0007669"/>
    <property type="project" value="UniProtKB-KW"/>
</dbReference>
<feature type="domain" description="Fe2OG dioxygenase" evidence="5">
    <location>
        <begin position="143"/>
        <end position="242"/>
    </location>
</feature>
<comment type="similarity">
    <text evidence="1 4">Belongs to the iron/ascorbate-dependent oxidoreductase family.</text>
</comment>
<dbReference type="Pfam" id="PF03171">
    <property type="entry name" value="2OG-FeII_Oxy"/>
    <property type="match status" value="1"/>
</dbReference>
<sequence>METKVMSRGFGVSLPVDNVQALAPSIQEPGENPTEIYQTRDEVIDKMKTYTKEFFNLPLEEKIACAQNPNHKEGYGQAFVFSEDQKLDWNDMLYLSPPACFLKKHEILADQSPLIQVMIQLMKFIANNLGTDPEKLASFFQDLTQGIRINYYPPCLEASRVFDASPHSDATSLTLLLQVNEVEGLQIKRNDKWIPVKPIPGALITNIGDMMEVNRTMPLEEFFRLRFSRKVNGKLLLNQMKL</sequence>
<dbReference type="InterPro" id="IPR005123">
    <property type="entry name" value="Oxoglu/Fe-dep_dioxygenase_dom"/>
</dbReference>
<comment type="caution">
    <text evidence="6">The sequence shown here is derived from an EMBL/GenBank/DDBJ whole genome shotgun (WGS) entry which is preliminary data.</text>
</comment>
<dbReference type="EMBL" id="VEPZ02001761">
    <property type="protein sequence ID" value="KAE8657268.1"/>
    <property type="molecule type" value="Genomic_DNA"/>
</dbReference>
<organism evidence="6 7">
    <name type="scientific">Hibiscus syriacus</name>
    <name type="common">Rose of Sharon</name>
    <dbReference type="NCBI Taxonomy" id="106335"/>
    <lineage>
        <taxon>Eukaryota</taxon>
        <taxon>Viridiplantae</taxon>
        <taxon>Streptophyta</taxon>
        <taxon>Embryophyta</taxon>
        <taxon>Tracheophyta</taxon>
        <taxon>Spermatophyta</taxon>
        <taxon>Magnoliopsida</taxon>
        <taxon>eudicotyledons</taxon>
        <taxon>Gunneridae</taxon>
        <taxon>Pentapetalae</taxon>
        <taxon>rosids</taxon>
        <taxon>malvids</taxon>
        <taxon>Malvales</taxon>
        <taxon>Malvaceae</taxon>
        <taxon>Malvoideae</taxon>
        <taxon>Hibiscus</taxon>
    </lineage>
</organism>
<accession>A0A6A2WFX5</accession>
<keyword evidence="2 4" id="KW-0479">Metal-binding</keyword>
<dbReference type="PROSITE" id="PS51471">
    <property type="entry name" value="FE2OG_OXY"/>
    <property type="match status" value="1"/>
</dbReference>
<evidence type="ECO:0000313" key="7">
    <source>
        <dbReference type="Proteomes" id="UP000436088"/>
    </source>
</evidence>
<dbReference type="GO" id="GO:0016301">
    <property type="term" value="F:kinase activity"/>
    <property type="evidence" value="ECO:0007669"/>
    <property type="project" value="UniProtKB-KW"/>
</dbReference>
<gene>
    <name evidence="6" type="ORF">F3Y22_tig00116996pilonHSYRG00342</name>
</gene>
<keyword evidence="3 4" id="KW-0408">Iron</keyword>
<dbReference type="PANTHER" id="PTHR47991">
    <property type="entry name" value="OXOGLUTARATE/IRON-DEPENDENT DIOXYGENASE"/>
    <property type="match status" value="1"/>
</dbReference>
<dbReference type="InterPro" id="IPR050295">
    <property type="entry name" value="Plant_2OG-oxidoreductases"/>
</dbReference>
<proteinExistence type="inferred from homology"/>
<evidence type="ECO:0000256" key="4">
    <source>
        <dbReference type="RuleBase" id="RU003682"/>
    </source>
</evidence>
<dbReference type="GO" id="GO:0016491">
    <property type="term" value="F:oxidoreductase activity"/>
    <property type="evidence" value="ECO:0007669"/>
    <property type="project" value="UniProtKB-KW"/>
</dbReference>
<reference evidence="6" key="1">
    <citation type="submission" date="2019-09" db="EMBL/GenBank/DDBJ databases">
        <title>Draft genome information of white flower Hibiscus syriacus.</title>
        <authorList>
            <person name="Kim Y.-M."/>
        </authorList>
    </citation>
    <scope>NUCLEOTIDE SEQUENCE [LARGE SCALE GENOMIC DNA]</scope>
    <source>
        <strain evidence="6">YM2019G1</strain>
    </source>
</reference>
<dbReference type="Gene3D" id="2.60.120.330">
    <property type="entry name" value="B-lactam Antibiotic, Isopenicillin N Synthase, Chain"/>
    <property type="match status" value="1"/>
</dbReference>
<protein>
    <submittedName>
        <fullName evidence="6">Ribose-phosphate pyrophosphokinase 1</fullName>
    </submittedName>
</protein>
<dbReference type="AlphaFoldDB" id="A0A6A2WFX5"/>
<evidence type="ECO:0000256" key="1">
    <source>
        <dbReference type="ARBA" id="ARBA00008056"/>
    </source>
</evidence>
<dbReference type="InterPro" id="IPR026992">
    <property type="entry name" value="DIOX_N"/>
</dbReference>